<comment type="caution">
    <text evidence="1">The sequence shown here is derived from an EMBL/GenBank/DDBJ whole genome shotgun (WGS) entry which is preliminary data.</text>
</comment>
<proteinExistence type="predicted"/>
<reference evidence="1" key="1">
    <citation type="submission" date="2020-08" db="EMBL/GenBank/DDBJ databases">
        <title>Multicomponent nature underlies the extraordinary mechanical properties of spider dragline silk.</title>
        <authorList>
            <person name="Kono N."/>
            <person name="Nakamura H."/>
            <person name="Mori M."/>
            <person name="Yoshida Y."/>
            <person name="Ohtoshi R."/>
            <person name="Malay A.D."/>
            <person name="Moran D.A.P."/>
            <person name="Tomita M."/>
            <person name="Numata K."/>
            <person name="Arakawa K."/>
        </authorList>
    </citation>
    <scope>NUCLEOTIDE SEQUENCE</scope>
</reference>
<name>A0A8X7BLW9_TRICX</name>
<dbReference type="AlphaFoldDB" id="A0A8X7BLW9"/>
<protein>
    <submittedName>
        <fullName evidence="1">Uncharacterized protein</fullName>
    </submittedName>
</protein>
<organism evidence="1 2">
    <name type="scientific">Trichonephila clavipes</name>
    <name type="common">Golden silk orbweaver</name>
    <name type="synonym">Nephila clavipes</name>
    <dbReference type="NCBI Taxonomy" id="2585209"/>
    <lineage>
        <taxon>Eukaryota</taxon>
        <taxon>Metazoa</taxon>
        <taxon>Ecdysozoa</taxon>
        <taxon>Arthropoda</taxon>
        <taxon>Chelicerata</taxon>
        <taxon>Arachnida</taxon>
        <taxon>Araneae</taxon>
        <taxon>Araneomorphae</taxon>
        <taxon>Entelegynae</taxon>
        <taxon>Araneoidea</taxon>
        <taxon>Nephilidae</taxon>
        <taxon>Trichonephila</taxon>
    </lineage>
</organism>
<dbReference type="EMBL" id="BMAU01021430">
    <property type="protein sequence ID" value="GFY35207.1"/>
    <property type="molecule type" value="Genomic_DNA"/>
</dbReference>
<gene>
    <name evidence="1" type="ORF">TNCV_5045811</name>
</gene>
<keyword evidence="2" id="KW-1185">Reference proteome</keyword>
<sequence length="107" mass="12252">MSSSPVTLKIRRVGQRCPSNLSKDETSSRVYGNKKQFSYHIGNVQTVVRIQIVLRTVTNSLRDHQNRWLGVSSVSVRFLHCEYVLFPSYEIIIFSLYITKSSGQSLN</sequence>
<evidence type="ECO:0000313" key="2">
    <source>
        <dbReference type="Proteomes" id="UP000887159"/>
    </source>
</evidence>
<evidence type="ECO:0000313" key="1">
    <source>
        <dbReference type="EMBL" id="GFY35207.1"/>
    </source>
</evidence>
<dbReference type="Proteomes" id="UP000887159">
    <property type="component" value="Unassembled WGS sequence"/>
</dbReference>
<accession>A0A8X7BLW9</accession>